<dbReference type="AlphaFoldDB" id="A0AAD6IWW4"/>
<dbReference type="PANTHER" id="PTHR28263">
    <property type="entry name" value="GOLGI TO ER TRAFFIC PROTEIN 2"/>
    <property type="match status" value="1"/>
</dbReference>
<comment type="caution">
    <text evidence="6">The sequence shown here is derived from an EMBL/GenBank/DDBJ whole genome shotgun (WGS) entry which is preliminary data.</text>
</comment>
<evidence type="ECO:0000256" key="4">
    <source>
        <dbReference type="SAM" id="MobiDB-lite"/>
    </source>
</evidence>
<feature type="transmembrane region" description="Helical" evidence="5">
    <location>
        <begin position="302"/>
        <end position="322"/>
    </location>
</feature>
<gene>
    <name evidence="6" type="ORF">Dda_4434</name>
</gene>
<feature type="region of interest" description="Disordered" evidence="4">
    <location>
        <begin position="103"/>
        <end position="196"/>
    </location>
</feature>
<feature type="transmembrane region" description="Helical" evidence="5">
    <location>
        <begin position="380"/>
        <end position="404"/>
    </location>
</feature>
<organism evidence="6 7">
    <name type="scientific">Drechslerella dactyloides</name>
    <name type="common">Nematode-trapping fungus</name>
    <name type="synonym">Arthrobotrys dactyloides</name>
    <dbReference type="NCBI Taxonomy" id="74499"/>
    <lineage>
        <taxon>Eukaryota</taxon>
        <taxon>Fungi</taxon>
        <taxon>Dikarya</taxon>
        <taxon>Ascomycota</taxon>
        <taxon>Pezizomycotina</taxon>
        <taxon>Orbiliomycetes</taxon>
        <taxon>Orbiliales</taxon>
        <taxon>Orbiliaceae</taxon>
        <taxon>Drechslerella</taxon>
    </lineage>
</organism>
<keyword evidence="2 5" id="KW-1133">Transmembrane helix</keyword>
<feature type="compositionally biased region" description="Polar residues" evidence="4">
    <location>
        <begin position="142"/>
        <end position="158"/>
    </location>
</feature>
<dbReference type="EMBL" id="JAQGDS010000005">
    <property type="protein sequence ID" value="KAJ6260210.1"/>
    <property type="molecule type" value="Genomic_DNA"/>
</dbReference>
<reference evidence="6" key="1">
    <citation type="submission" date="2023-01" db="EMBL/GenBank/DDBJ databases">
        <title>The chitinases involved in constricting ring structure development in the nematode-trapping fungus Drechslerella dactyloides.</title>
        <authorList>
            <person name="Wang R."/>
            <person name="Zhang L."/>
            <person name="Tang P."/>
            <person name="Li S."/>
            <person name="Liang L."/>
        </authorList>
    </citation>
    <scope>NUCLEOTIDE SEQUENCE</scope>
    <source>
        <strain evidence="6">YMF1.00031</strain>
    </source>
</reference>
<dbReference type="Proteomes" id="UP001221413">
    <property type="component" value="Unassembled WGS sequence"/>
</dbReference>
<evidence type="ECO:0000256" key="1">
    <source>
        <dbReference type="ARBA" id="ARBA00022692"/>
    </source>
</evidence>
<evidence type="ECO:0008006" key="8">
    <source>
        <dbReference type="Google" id="ProtNLM"/>
    </source>
</evidence>
<dbReference type="InterPro" id="IPR028143">
    <property type="entry name" value="Get2/sif1"/>
</dbReference>
<protein>
    <recommendedName>
        <fullName evidence="8">Golgi to ER traffic protein 2</fullName>
    </recommendedName>
</protein>
<evidence type="ECO:0000256" key="2">
    <source>
        <dbReference type="ARBA" id="ARBA00022989"/>
    </source>
</evidence>
<sequence length="437" mass="47376">MARPMRDDGRHVLDGDSCYLASSSKHASTPTITTVTGIIVHPSFYLHSHLNFIFIRPSSILTYLIAVLLIPPTVPEQATPSDASLAQMTPLSVSEQARIRRELRKQKVGQGADRLRRITQTQRTAAGFGEGYNKDAPVDSSPLAQSTPTPPSKDTFSSDGEPDLSDHFYRPPNRARDTPNIFASPTPPPPNEFTLDNDQLSQMMLNHPLFGAPGGTGMGADAQQPQLDPANDPVFQLMQQMFGGSLPGMNPDGSTAFGNGTAKDGGGAGGIPPEVLGSMFGAAAGGGAGEQAEVVESPYARWWAVVHVLCSVLLGLYAVWTLPERFNGTKVQRMTFEEHAKILIVGVYVWQPLFWYFATMELVLQSTRYLLVERGGPPPGMALITISRFLPPPLGTALVTLWHYIGMFSTVWRDGMVLLFTIGIAAWVGSWRGEEAV</sequence>
<evidence type="ECO:0000256" key="3">
    <source>
        <dbReference type="ARBA" id="ARBA00023136"/>
    </source>
</evidence>
<dbReference type="PANTHER" id="PTHR28263:SF1">
    <property type="entry name" value="GOLGI TO ER TRAFFIC PROTEIN 2"/>
    <property type="match status" value="1"/>
</dbReference>
<accession>A0AAD6IWW4</accession>
<feature type="compositionally biased region" description="Basic and acidic residues" evidence="4">
    <location>
        <begin position="164"/>
        <end position="177"/>
    </location>
</feature>
<keyword evidence="1 5" id="KW-0812">Transmembrane</keyword>
<dbReference type="GO" id="GO:0006890">
    <property type="term" value="P:retrograde vesicle-mediated transport, Golgi to endoplasmic reticulum"/>
    <property type="evidence" value="ECO:0007669"/>
    <property type="project" value="TreeGrafter"/>
</dbReference>
<keyword evidence="7" id="KW-1185">Reference proteome</keyword>
<evidence type="ECO:0000313" key="6">
    <source>
        <dbReference type="EMBL" id="KAJ6260210.1"/>
    </source>
</evidence>
<keyword evidence="3 5" id="KW-0472">Membrane</keyword>
<evidence type="ECO:0000313" key="7">
    <source>
        <dbReference type="Proteomes" id="UP001221413"/>
    </source>
</evidence>
<evidence type="ECO:0000256" key="5">
    <source>
        <dbReference type="SAM" id="Phobius"/>
    </source>
</evidence>
<feature type="transmembrane region" description="Helical" evidence="5">
    <location>
        <begin position="342"/>
        <end position="360"/>
    </location>
</feature>
<proteinExistence type="predicted"/>
<name>A0AAD6IWW4_DREDA</name>
<dbReference type="Pfam" id="PF08690">
    <property type="entry name" value="GET2"/>
    <property type="match status" value="1"/>
</dbReference>